<proteinExistence type="predicted"/>
<evidence type="ECO:0000313" key="2">
    <source>
        <dbReference type="EMBL" id="SUB15503.1"/>
    </source>
</evidence>
<protein>
    <submittedName>
        <fullName evidence="2">Enhanced serine sensitivity protein SseB</fullName>
    </submittedName>
</protein>
<dbReference type="AlphaFoldDB" id="A0A379AC90"/>
<sequence length="57" mass="6603">MNRLEEVLKLAATEPAHRPEFFQLLLESDAWVPGESTTQQLDASTPVDLQHWEKRGW</sequence>
<dbReference type="Pfam" id="PF07179">
    <property type="entry name" value="SseB"/>
    <property type="match status" value="1"/>
</dbReference>
<keyword evidence="3" id="KW-1185">Reference proteome</keyword>
<name>A0A379AC90_ENTAG</name>
<dbReference type="Proteomes" id="UP000254640">
    <property type="component" value="Unassembled WGS sequence"/>
</dbReference>
<reference evidence="2 3" key="1">
    <citation type="submission" date="2018-06" db="EMBL/GenBank/DDBJ databases">
        <authorList>
            <consortium name="Pathogen Informatics"/>
            <person name="Doyle S."/>
        </authorList>
    </citation>
    <scope>NUCLEOTIDE SEQUENCE [LARGE SCALE GENOMIC DNA]</scope>
    <source>
        <strain evidence="2 3">NCTC9381</strain>
    </source>
</reference>
<organism evidence="2 3">
    <name type="scientific">Enterobacter agglomerans</name>
    <name type="common">Erwinia herbicola</name>
    <name type="synonym">Pantoea agglomerans</name>
    <dbReference type="NCBI Taxonomy" id="549"/>
    <lineage>
        <taxon>Bacteria</taxon>
        <taxon>Pseudomonadati</taxon>
        <taxon>Pseudomonadota</taxon>
        <taxon>Gammaproteobacteria</taxon>
        <taxon>Enterobacterales</taxon>
        <taxon>Erwiniaceae</taxon>
        <taxon>Pantoea</taxon>
        <taxon>Pantoea agglomerans group</taxon>
    </lineage>
</organism>
<evidence type="ECO:0000313" key="3">
    <source>
        <dbReference type="Proteomes" id="UP000254640"/>
    </source>
</evidence>
<gene>
    <name evidence="2" type="ORF">NCTC9381_01390</name>
</gene>
<dbReference type="EMBL" id="UGSO01000001">
    <property type="protein sequence ID" value="SUB15503.1"/>
    <property type="molecule type" value="Genomic_DNA"/>
</dbReference>
<accession>A0A379AC90</accession>
<dbReference type="InterPro" id="IPR009839">
    <property type="entry name" value="SseB_N"/>
</dbReference>
<feature type="domain" description="SseB protein N-terminal" evidence="1">
    <location>
        <begin position="4"/>
        <end position="54"/>
    </location>
</feature>
<evidence type="ECO:0000259" key="1">
    <source>
        <dbReference type="Pfam" id="PF07179"/>
    </source>
</evidence>